<dbReference type="AlphaFoldDB" id="A0AAE1B526"/>
<comment type="caution">
    <text evidence="1">The sequence shown here is derived from an EMBL/GenBank/DDBJ whole genome shotgun (WGS) entry which is preliminary data.</text>
</comment>
<organism evidence="1 2">
    <name type="scientific">Elysia crispata</name>
    <name type="common">lettuce slug</name>
    <dbReference type="NCBI Taxonomy" id="231223"/>
    <lineage>
        <taxon>Eukaryota</taxon>
        <taxon>Metazoa</taxon>
        <taxon>Spiralia</taxon>
        <taxon>Lophotrochozoa</taxon>
        <taxon>Mollusca</taxon>
        <taxon>Gastropoda</taxon>
        <taxon>Heterobranchia</taxon>
        <taxon>Euthyneura</taxon>
        <taxon>Panpulmonata</taxon>
        <taxon>Sacoglossa</taxon>
        <taxon>Placobranchoidea</taxon>
        <taxon>Plakobranchidae</taxon>
        <taxon>Elysia</taxon>
    </lineage>
</organism>
<keyword evidence="2" id="KW-1185">Reference proteome</keyword>
<evidence type="ECO:0000313" key="1">
    <source>
        <dbReference type="EMBL" id="KAK3799086.1"/>
    </source>
</evidence>
<dbReference type="Proteomes" id="UP001283361">
    <property type="component" value="Unassembled WGS sequence"/>
</dbReference>
<gene>
    <name evidence="1" type="ORF">RRG08_051366</name>
</gene>
<evidence type="ECO:0000313" key="2">
    <source>
        <dbReference type="Proteomes" id="UP001283361"/>
    </source>
</evidence>
<reference evidence="1" key="1">
    <citation type="journal article" date="2023" name="G3 (Bethesda)">
        <title>A reference genome for the long-term kleptoplast-retaining sea slug Elysia crispata morphotype clarki.</title>
        <authorList>
            <person name="Eastman K.E."/>
            <person name="Pendleton A.L."/>
            <person name="Shaikh M.A."/>
            <person name="Suttiyut T."/>
            <person name="Ogas R."/>
            <person name="Tomko P."/>
            <person name="Gavelis G."/>
            <person name="Widhalm J.R."/>
            <person name="Wisecaver J.H."/>
        </authorList>
    </citation>
    <scope>NUCLEOTIDE SEQUENCE</scope>
    <source>
        <strain evidence="1">ECLA1</strain>
    </source>
</reference>
<protein>
    <submittedName>
        <fullName evidence="1">Uncharacterized protein</fullName>
    </submittedName>
</protein>
<dbReference type="EMBL" id="JAWDGP010000593">
    <property type="protein sequence ID" value="KAK3799086.1"/>
    <property type="molecule type" value="Genomic_DNA"/>
</dbReference>
<sequence length="202" mass="23055">MPSDFTYDLHKEAPIGECFRHLKLLHKNLRGGWQAVILFPFDFLTRNIEGFQAAARSSLVVHRRMAKVGDAGGGNERALAPSRGEEYRFISGTESFRNIARFPAKLLSMFYLRTKSGFLCYHSQDLFNPRMARTLSILVPLKTLRHYARPKDFHRLTVYSQPHKNTKKRIVMPRAKGLLRTEENGQGSGPCDIVVLTSDSKF</sequence>
<name>A0AAE1B526_9GAST</name>
<proteinExistence type="predicted"/>
<accession>A0AAE1B526</accession>